<evidence type="ECO:0000256" key="6">
    <source>
        <dbReference type="ARBA" id="ARBA00022989"/>
    </source>
</evidence>
<feature type="transmembrane region" description="Helical" evidence="10">
    <location>
        <begin position="27"/>
        <end position="46"/>
    </location>
</feature>
<feature type="transmembrane region" description="Helical" evidence="10">
    <location>
        <begin position="66"/>
        <end position="95"/>
    </location>
</feature>
<gene>
    <name evidence="15" type="ordered locus">Tgr7_2529</name>
</gene>
<feature type="transmembrane region" description="Helical" evidence="10">
    <location>
        <begin position="107"/>
        <end position="124"/>
    </location>
</feature>
<keyword evidence="8 10" id="KW-0472">Membrane</keyword>
<dbReference type="PANTHER" id="PTHR43373">
    <property type="entry name" value="NA(+)/H(+) ANTIPORTER SUBUNIT"/>
    <property type="match status" value="1"/>
</dbReference>
<dbReference type="HOGENOM" id="CLU_007100_2_1_6"/>
<dbReference type="InterPro" id="IPR046806">
    <property type="entry name" value="MrpA_C/MbhE"/>
</dbReference>
<dbReference type="eggNOG" id="COG2111">
    <property type="taxonomic scope" value="Bacteria"/>
</dbReference>
<evidence type="ECO:0000256" key="2">
    <source>
        <dbReference type="ARBA" id="ARBA00022448"/>
    </source>
</evidence>
<keyword evidence="6 10" id="KW-1133">Transmembrane helix</keyword>
<evidence type="ECO:0000256" key="9">
    <source>
        <dbReference type="RuleBase" id="RU000320"/>
    </source>
</evidence>
<feature type="transmembrane region" description="Helical" evidence="10">
    <location>
        <begin position="739"/>
        <end position="757"/>
    </location>
</feature>
<evidence type="ECO:0000256" key="10">
    <source>
        <dbReference type="SAM" id="Phobius"/>
    </source>
</evidence>
<dbReference type="Pfam" id="PF13244">
    <property type="entry name" value="MbhD"/>
    <property type="match status" value="1"/>
</dbReference>
<dbReference type="GO" id="GO:0006811">
    <property type="term" value="P:monoatomic ion transport"/>
    <property type="evidence" value="ECO:0007669"/>
    <property type="project" value="UniProtKB-KW"/>
</dbReference>
<keyword evidence="15" id="KW-0560">Oxidoreductase</keyword>
<feature type="transmembrane region" description="Helical" evidence="10">
    <location>
        <begin position="445"/>
        <end position="467"/>
    </location>
</feature>
<feature type="transmembrane region" description="Helical" evidence="10">
    <location>
        <begin position="404"/>
        <end position="425"/>
    </location>
</feature>
<keyword evidence="2" id="KW-0813">Transport</keyword>
<dbReference type="GO" id="GO:0016491">
    <property type="term" value="F:oxidoreductase activity"/>
    <property type="evidence" value="ECO:0007669"/>
    <property type="project" value="UniProtKB-KW"/>
</dbReference>
<dbReference type="EC" id="1.6.5.11" evidence="15"/>
<dbReference type="PRINTS" id="PR01434">
    <property type="entry name" value="NADHDHGNASE5"/>
</dbReference>
<dbReference type="NCBIfam" id="NF009287">
    <property type="entry name" value="PRK12647.1"/>
    <property type="match status" value="1"/>
</dbReference>
<protein>
    <submittedName>
        <fullName evidence="15">NADH dehydrogenase (Quinone)</fullName>
        <ecNumber evidence="15">1.6.5.11</ecNumber>
    </submittedName>
</protein>
<feature type="domain" description="NADH:quinone oxidoreductase/Mrp antiporter transmembrane" evidence="11">
    <location>
        <begin position="124"/>
        <end position="406"/>
    </location>
</feature>
<dbReference type="KEGG" id="tgr:Tgr7_2529"/>
<sequence>MLFAVLSGFLIAAVAPWLHRLSGRHSGWLLALLPGALFVYFLGFIPEVSDGSAVRLVYPWVPGLDIQLSFLVDGLSLLFALLISGIGFFIVAYAGRYLEKHRDLGRFYVLILSFMASMLGLVLADNLIALFVFWELTSITSYLLIGYNHEDKSARQSALQGLFVTVGGGLALLTGFIMLAIVGGSYELSEILASDGLQEHAWYLPMLLLILAGAFTKSAQVPFHFWLPNAMAAPTPVSAYLHSATMVKAGVYLLARLNPGLGGTETWLLILSLFGGLTMLTGVFLSARSTGVKKVLAYSTVMALGTLVMLIGVGTETAIIAAVTFLLAHSLYKGALFLIAGILDHEAGCKDFLQTGGLRRALPVTTFFAAIAALSLGGVLPLFGFIAKELMLEAVLDAPSVSGILTAFAVLTAILGVLVAAIVGIKPWFGPRVETPKTPHEAPPAMLAGPAVLASLGLIFGLAPWLAEGGILAAAATAVYGAPLTPKLALWHGINAPLMISIAGLVLGLLLYTQWARFRAAFAWLDPLAARIGPERQYERIMAAMVASADWQTRVLQNGYLRYYLLLILITTLLMVGITAQIFDISIGELSVTGVQLQEWAILGIMLGAAFVAVTFRSRLGAVASLGAVGFAVALIYVLFSAADVGITQVLVETLTVLLLVLVLFRLPGFLNLSSRLVRIRDAIVALSVGGMMTLLMLSTAHTRLYDSISSYFVQESVASGYGRNIVNVILVDFRALDTLGEIFVLALAAVGVYAMIKLRAEDKKQ</sequence>
<reference evidence="15 16" key="1">
    <citation type="journal article" date="2011" name="Stand. Genomic Sci.">
        <title>Complete genome sequence of 'Thioalkalivibrio sulfidophilus' HL-EbGr7.</title>
        <authorList>
            <person name="Muyzer G."/>
            <person name="Sorokin D.Y."/>
            <person name="Mavromatis K."/>
            <person name="Lapidus A."/>
            <person name="Clum A."/>
            <person name="Ivanova N."/>
            <person name="Pati A."/>
            <person name="d'Haeseleer P."/>
            <person name="Woyke T."/>
            <person name="Kyrpides N.C."/>
        </authorList>
    </citation>
    <scope>NUCLEOTIDE SEQUENCE [LARGE SCALE GENOMIC DNA]</scope>
    <source>
        <strain evidence="15 16">HL-EbGR7</strain>
    </source>
</reference>
<feature type="domain" description="NADH-Ubiquinone oxidoreductase (complex I) chain 5 N-terminal" evidence="12">
    <location>
        <begin position="63"/>
        <end position="108"/>
    </location>
</feature>
<feature type="transmembrane region" description="Helical" evidence="10">
    <location>
        <begin position="267"/>
        <end position="288"/>
    </location>
</feature>
<evidence type="ECO:0000313" key="15">
    <source>
        <dbReference type="EMBL" id="ACL73606.1"/>
    </source>
</evidence>
<dbReference type="STRING" id="396588.Tgr7_2529"/>
<feature type="transmembrane region" description="Helical" evidence="10">
    <location>
        <begin position="489"/>
        <end position="512"/>
    </location>
</feature>
<evidence type="ECO:0000256" key="7">
    <source>
        <dbReference type="ARBA" id="ARBA00023065"/>
    </source>
</evidence>
<dbReference type="Proteomes" id="UP000002383">
    <property type="component" value="Chromosome"/>
</dbReference>
<dbReference type="InterPro" id="IPR050616">
    <property type="entry name" value="CPA3_Na-H_Antiporter_A"/>
</dbReference>
<dbReference type="PANTHER" id="PTHR43373:SF1">
    <property type="entry name" value="NA(+)_H(+) ANTIPORTER SUBUNIT A"/>
    <property type="match status" value="1"/>
</dbReference>
<evidence type="ECO:0000259" key="12">
    <source>
        <dbReference type="Pfam" id="PF00662"/>
    </source>
</evidence>
<feature type="domain" description="MrpA C-terminal/MbhE" evidence="14">
    <location>
        <begin position="679"/>
        <end position="758"/>
    </location>
</feature>
<dbReference type="RefSeq" id="WP_012639081.1">
    <property type="nucleotide sequence ID" value="NC_011901.1"/>
</dbReference>
<comment type="subcellular location">
    <subcellularLocation>
        <location evidence="1">Cell membrane</location>
        <topology evidence="1">Multi-pass membrane protein</topology>
    </subcellularLocation>
    <subcellularLocation>
        <location evidence="9">Membrane</location>
        <topology evidence="9">Multi-pass membrane protein</topology>
    </subcellularLocation>
</comment>
<evidence type="ECO:0000259" key="14">
    <source>
        <dbReference type="Pfam" id="PF20501"/>
    </source>
</evidence>
<feature type="transmembrane region" description="Helical" evidence="10">
    <location>
        <begin position="621"/>
        <end position="640"/>
    </location>
</feature>
<keyword evidence="4" id="KW-1003">Cell membrane</keyword>
<evidence type="ECO:0000256" key="4">
    <source>
        <dbReference type="ARBA" id="ARBA00022475"/>
    </source>
</evidence>
<feature type="transmembrane region" description="Helical" evidence="10">
    <location>
        <begin position="364"/>
        <end position="384"/>
    </location>
</feature>
<feature type="transmembrane region" description="Helical" evidence="10">
    <location>
        <begin position="563"/>
        <end position="583"/>
    </location>
</feature>
<feature type="domain" description="MrpA C-terminal/MbhD" evidence="13">
    <location>
        <begin position="605"/>
        <end position="668"/>
    </location>
</feature>
<feature type="transmembrane region" description="Helical" evidence="10">
    <location>
        <begin position="319"/>
        <end position="343"/>
    </location>
</feature>
<feature type="transmembrane region" description="Helical" evidence="10">
    <location>
        <begin position="595"/>
        <end position="614"/>
    </location>
</feature>
<feature type="transmembrane region" description="Helical" evidence="10">
    <location>
        <begin position="130"/>
        <end position="147"/>
    </location>
</feature>
<feature type="transmembrane region" description="Helical" evidence="10">
    <location>
        <begin position="295"/>
        <end position="313"/>
    </location>
</feature>
<keyword evidence="3" id="KW-0050">Antiport</keyword>
<dbReference type="Pfam" id="PF20501">
    <property type="entry name" value="MbhE"/>
    <property type="match status" value="1"/>
</dbReference>
<evidence type="ECO:0000259" key="11">
    <source>
        <dbReference type="Pfam" id="PF00361"/>
    </source>
</evidence>
<feature type="transmembrane region" description="Helical" evidence="10">
    <location>
        <begin position="646"/>
        <end position="671"/>
    </location>
</feature>
<dbReference type="InterPro" id="IPR025383">
    <property type="entry name" value="MrpA_C/MbhD"/>
</dbReference>
<keyword evidence="16" id="KW-1185">Reference proteome</keyword>
<dbReference type="GO" id="GO:0015297">
    <property type="term" value="F:antiporter activity"/>
    <property type="evidence" value="ECO:0007669"/>
    <property type="project" value="UniProtKB-KW"/>
</dbReference>
<dbReference type="InterPro" id="IPR001750">
    <property type="entry name" value="ND/Mrp_TM"/>
</dbReference>
<feature type="transmembrane region" description="Helical" evidence="10">
    <location>
        <begin position="683"/>
        <end position="702"/>
    </location>
</feature>
<name>B8GM19_THISH</name>
<evidence type="ECO:0000256" key="5">
    <source>
        <dbReference type="ARBA" id="ARBA00022692"/>
    </source>
</evidence>
<evidence type="ECO:0000256" key="3">
    <source>
        <dbReference type="ARBA" id="ARBA00022449"/>
    </source>
</evidence>
<dbReference type="OrthoDB" id="9811798at2"/>
<dbReference type="eggNOG" id="COG1009">
    <property type="taxonomic scope" value="Bacteria"/>
</dbReference>
<proteinExistence type="predicted"/>
<dbReference type="AlphaFoldDB" id="B8GM19"/>
<dbReference type="Pfam" id="PF00361">
    <property type="entry name" value="Proton_antipo_M"/>
    <property type="match status" value="1"/>
</dbReference>
<dbReference type="EMBL" id="CP001339">
    <property type="protein sequence ID" value="ACL73606.1"/>
    <property type="molecule type" value="Genomic_DNA"/>
</dbReference>
<accession>B8GM19</accession>
<evidence type="ECO:0000256" key="1">
    <source>
        <dbReference type="ARBA" id="ARBA00004651"/>
    </source>
</evidence>
<dbReference type="Pfam" id="PF00662">
    <property type="entry name" value="Proton_antipo_N"/>
    <property type="match status" value="1"/>
</dbReference>
<dbReference type="GO" id="GO:0005886">
    <property type="term" value="C:plasma membrane"/>
    <property type="evidence" value="ECO:0007669"/>
    <property type="project" value="UniProtKB-SubCell"/>
</dbReference>
<evidence type="ECO:0000259" key="13">
    <source>
        <dbReference type="Pfam" id="PF13244"/>
    </source>
</evidence>
<feature type="transmembrane region" description="Helical" evidence="10">
    <location>
        <begin position="202"/>
        <end position="227"/>
    </location>
</feature>
<feature type="transmembrane region" description="Helical" evidence="10">
    <location>
        <begin position="159"/>
        <end position="182"/>
    </location>
</feature>
<keyword evidence="7" id="KW-0406">Ion transport</keyword>
<evidence type="ECO:0000256" key="8">
    <source>
        <dbReference type="ARBA" id="ARBA00023136"/>
    </source>
</evidence>
<keyword evidence="5 9" id="KW-0812">Transmembrane</keyword>
<organism evidence="15 16">
    <name type="scientific">Thioalkalivibrio sulfidiphilus (strain HL-EbGR7)</name>
    <dbReference type="NCBI Taxonomy" id="396588"/>
    <lineage>
        <taxon>Bacteria</taxon>
        <taxon>Pseudomonadati</taxon>
        <taxon>Pseudomonadota</taxon>
        <taxon>Gammaproteobacteria</taxon>
        <taxon>Chromatiales</taxon>
        <taxon>Ectothiorhodospiraceae</taxon>
        <taxon>Thioalkalivibrio</taxon>
    </lineage>
</organism>
<dbReference type="InterPro" id="IPR001516">
    <property type="entry name" value="Proton_antipo_N"/>
</dbReference>
<evidence type="ECO:0000313" key="16">
    <source>
        <dbReference type="Proteomes" id="UP000002383"/>
    </source>
</evidence>